<comment type="caution">
    <text evidence="1">The sequence shown here is derived from an EMBL/GenBank/DDBJ whole genome shotgun (WGS) entry which is preliminary data.</text>
</comment>
<dbReference type="EMBL" id="LQYV01000053">
    <property type="protein sequence ID" value="KYD27371.1"/>
    <property type="molecule type" value="Genomic_DNA"/>
</dbReference>
<sequence length="37" mass="4198">MERPQSKKGLHEKERPFSFPILLINLQHGLGGKQALV</sequence>
<accession>A0A150MSI6</accession>
<dbReference type="AlphaFoldDB" id="A0A150MSI6"/>
<organism evidence="1 2">
    <name type="scientific">Geobacillus stearothermophilus</name>
    <name type="common">Bacillus stearothermophilus</name>
    <dbReference type="NCBI Taxonomy" id="1422"/>
    <lineage>
        <taxon>Bacteria</taxon>
        <taxon>Bacillati</taxon>
        <taxon>Bacillota</taxon>
        <taxon>Bacilli</taxon>
        <taxon>Bacillales</taxon>
        <taxon>Anoxybacillaceae</taxon>
        <taxon>Geobacillus</taxon>
    </lineage>
</organism>
<gene>
    <name evidence="1" type="ORF">B4109_1492</name>
</gene>
<dbReference type="Proteomes" id="UP000075424">
    <property type="component" value="Unassembled WGS sequence"/>
</dbReference>
<evidence type="ECO:0000313" key="2">
    <source>
        <dbReference type="Proteomes" id="UP000075424"/>
    </source>
</evidence>
<reference evidence="1 2" key="1">
    <citation type="submission" date="2016-01" db="EMBL/GenBank/DDBJ databases">
        <title>Draft Genome Sequences of Seven Thermophilic Sporeformers Isolated from Foods.</title>
        <authorList>
            <person name="Berendsen E.M."/>
            <person name="Wells-Bennik M.H."/>
            <person name="Krawcyk A.O."/>
            <person name="De Jong A."/>
            <person name="Holsappel S."/>
            <person name="Eijlander R.T."/>
            <person name="Kuipers O.P."/>
        </authorList>
    </citation>
    <scope>NUCLEOTIDE SEQUENCE [LARGE SCALE GENOMIC DNA]</scope>
    <source>
        <strain evidence="1 2">B4109</strain>
    </source>
</reference>
<dbReference type="PATRIC" id="fig|1422.18.peg.3001"/>
<protein>
    <submittedName>
        <fullName evidence="1">Uncharacterized protein</fullName>
    </submittedName>
</protein>
<evidence type="ECO:0000313" key="1">
    <source>
        <dbReference type="EMBL" id="KYD27371.1"/>
    </source>
</evidence>
<name>A0A150MSI6_GEOSE</name>
<proteinExistence type="predicted"/>